<evidence type="ECO:0000256" key="1">
    <source>
        <dbReference type="ARBA" id="ARBA00004123"/>
    </source>
</evidence>
<name>A0A0C3Q1X0_9AGAM</name>
<accession>A0A0C3Q1X0</accession>
<reference evidence="6" key="2">
    <citation type="submission" date="2015-01" db="EMBL/GenBank/DDBJ databases">
        <title>Evolutionary Origins and Diversification of the Mycorrhizal Mutualists.</title>
        <authorList>
            <consortium name="DOE Joint Genome Institute"/>
            <consortium name="Mycorrhizal Genomics Consortium"/>
            <person name="Kohler A."/>
            <person name="Kuo A."/>
            <person name="Nagy L.G."/>
            <person name="Floudas D."/>
            <person name="Copeland A."/>
            <person name="Barry K.W."/>
            <person name="Cichocki N."/>
            <person name="Veneault-Fourrey C."/>
            <person name="LaButti K."/>
            <person name="Lindquist E.A."/>
            <person name="Lipzen A."/>
            <person name="Lundell T."/>
            <person name="Morin E."/>
            <person name="Murat C."/>
            <person name="Riley R."/>
            <person name="Ohm R."/>
            <person name="Sun H."/>
            <person name="Tunlid A."/>
            <person name="Henrissat B."/>
            <person name="Grigoriev I.V."/>
            <person name="Hibbett D.S."/>
            <person name="Martin F."/>
        </authorList>
    </citation>
    <scope>NUCLEOTIDE SEQUENCE [LARGE SCALE GENOMIC DNA]</scope>
    <source>
        <strain evidence="6">MUT 4182</strain>
    </source>
</reference>
<gene>
    <name evidence="5" type="ORF">M407DRAFT_34065</name>
</gene>
<dbReference type="Proteomes" id="UP000054248">
    <property type="component" value="Unassembled WGS sequence"/>
</dbReference>
<evidence type="ECO:0000313" key="6">
    <source>
        <dbReference type="Proteomes" id="UP000054248"/>
    </source>
</evidence>
<dbReference type="HOGENOM" id="CLU_661511_0_0_1"/>
<keyword evidence="6" id="KW-1185">Reference proteome</keyword>
<keyword evidence="4" id="KW-0539">Nucleus</keyword>
<dbReference type="OrthoDB" id="2019644at2759"/>
<dbReference type="InterPro" id="IPR021827">
    <property type="entry name" value="Nup186/Nup192/Nup205"/>
</dbReference>
<proteinExistence type="inferred from homology"/>
<evidence type="ECO:0000256" key="4">
    <source>
        <dbReference type="ARBA" id="ARBA00023242"/>
    </source>
</evidence>
<dbReference type="EMBL" id="KN823608">
    <property type="protein sequence ID" value="KIO16284.1"/>
    <property type="molecule type" value="Genomic_DNA"/>
</dbReference>
<protein>
    <submittedName>
        <fullName evidence="5">Uncharacterized protein</fullName>
    </submittedName>
</protein>
<sequence length="416" mass="46384">MGRPLYFEELLNTLRAAPSNTSRDAEQNLYYELERAKPKFFQLFDLPPRNAKEKQDIEAGVAKLHGQSTVSHFNQTFKNETLFLAQQLNCSELYCAGLIDDVAVLDKFGRRAKAEDAVARLHDERVFLLACLRYIFETAMNPVGLSPRLATIIRKYALELISSPCELGDGKGKGRLGEKMLLEIDRLSKATETIQAALVNAPTATTATSFGEAILRVRLDRVRYERRQLGHLLFIFTAAREMDRNGVVSLVRWLSSAKASDDLVYYILTAVLSALNPTPEPETPDAPPPPLLGDATLMVQINSALEQVQWTMPGLKACVKLQYSLWVLEVRRSDPHVQGDLTGIEKDVEELAVSAIKADAFKFAKDLVVRSKPTTQDAADLIQEIGATNGQGIEEEVMEADFRPYFLLQLDVLVQS</sequence>
<dbReference type="STRING" id="1051891.A0A0C3Q1X0"/>
<dbReference type="PANTHER" id="PTHR31344">
    <property type="entry name" value="NUCLEAR PORE COMPLEX PROTEIN NUP205"/>
    <property type="match status" value="1"/>
</dbReference>
<keyword evidence="3" id="KW-0813">Transport</keyword>
<evidence type="ECO:0000313" key="5">
    <source>
        <dbReference type="EMBL" id="KIO16284.1"/>
    </source>
</evidence>
<dbReference type="PANTHER" id="PTHR31344:SF0">
    <property type="entry name" value="NUCLEAR PORE COMPLEX PROTEIN NUP205"/>
    <property type="match status" value="1"/>
</dbReference>
<organism evidence="5 6">
    <name type="scientific">Tulasnella calospora MUT 4182</name>
    <dbReference type="NCBI Taxonomy" id="1051891"/>
    <lineage>
        <taxon>Eukaryota</taxon>
        <taxon>Fungi</taxon>
        <taxon>Dikarya</taxon>
        <taxon>Basidiomycota</taxon>
        <taxon>Agaricomycotina</taxon>
        <taxon>Agaricomycetes</taxon>
        <taxon>Cantharellales</taxon>
        <taxon>Tulasnellaceae</taxon>
        <taxon>Tulasnella</taxon>
    </lineage>
</organism>
<evidence type="ECO:0000256" key="2">
    <source>
        <dbReference type="ARBA" id="ARBA00005892"/>
    </source>
</evidence>
<dbReference type="GO" id="GO:0017056">
    <property type="term" value="F:structural constituent of nuclear pore"/>
    <property type="evidence" value="ECO:0007669"/>
    <property type="project" value="TreeGrafter"/>
</dbReference>
<dbReference type="GO" id="GO:0044611">
    <property type="term" value="C:nuclear pore inner ring"/>
    <property type="evidence" value="ECO:0007669"/>
    <property type="project" value="TreeGrafter"/>
</dbReference>
<dbReference type="AlphaFoldDB" id="A0A0C3Q1X0"/>
<feature type="non-terminal residue" evidence="5">
    <location>
        <position position="416"/>
    </location>
</feature>
<dbReference type="GO" id="GO:0006999">
    <property type="term" value="P:nuclear pore organization"/>
    <property type="evidence" value="ECO:0007669"/>
    <property type="project" value="TreeGrafter"/>
</dbReference>
<comment type="similarity">
    <text evidence="2">Belongs to the NUP186/NUP192/NUP205 family.</text>
</comment>
<evidence type="ECO:0000256" key="3">
    <source>
        <dbReference type="ARBA" id="ARBA00022448"/>
    </source>
</evidence>
<comment type="subcellular location">
    <subcellularLocation>
        <location evidence="1">Nucleus</location>
    </subcellularLocation>
</comment>
<reference evidence="5 6" key="1">
    <citation type="submission" date="2014-04" db="EMBL/GenBank/DDBJ databases">
        <authorList>
            <consortium name="DOE Joint Genome Institute"/>
            <person name="Kuo A."/>
            <person name="Girlanda M."/>
            <person name="Perotto S."/>
            <person name="Kohler A."/>
            <person name="Nagy L.G."/>
            <person name="Floudas D."/>
            <person name="Copeland A."/>
            <person name="Barry K.W."/>
            <person name="Cichocki N."/>
            <person name="Veneault-Fourrey C."/>
            <person name="LaButti K."/>
            <person name="Lindquist E.A."/>
            <person name="Lipzen A."/>
            <person name="Lundell T."/>
            <person name="Morin E."/>
            <person name="Murat C."/>
            <person name="Sun H."/>
            <person name="Tunlid A."/>
            <person name="Henrissat B."/>
            <person name="Grigoriev I.V."/>
            <person name="Hibbett D.S."/>
            <person name="Martin F."/>
            <person name="Nordberg H.P."/>
            <person name="Cantor M.N."/>
            <person name="Hua S.X."/>
        </authorList>
    </citation>
    <scope>NUCLEOTIDE SEQUENCE [LARGE SCALE GENOMIC DNA]</scope>
    <source>
        <strain evidence="5 6">MUT 4182</strain>
    </source>
</reference>
<dbReference type="Pfam" id="PF11894">
    <property type="entry name" value="Nup192"/>
    <property type="match status" value="1"/>
</dbReference>